<comment type="caution">
    <text evidence="10">The sequence shown here is derived from an EMBL/GenBank/DDBJ whole genome shotgun (WGS) entry which is preliminary data.</text>
</comment>
<feature type="compositionally biased region" description="Basic and acidic residues" evidence="8">
    <location>
        <begin position="120"/>
        <end position="130"/>
    </location>
</feature>
<accession>A0A2T9Y091</accession>
<dbReference type="InterPro" id="IPR037264">
    <property type="entry name" value="TFIID_NTD2_sf"/>
</dbReference>
<feature type="region of interest" description="Disordered" evidence="8">
    <location>
        <begin position="114"/>
        <end position="139"/>
    </location>
</feature>
<feature type="compositionally biased region" description="Polar residues" evidence="8">
    <location>
        <begin position="703"/>
        <end position="728"/>
    </location>
</feature>
<evidence type="ECO:0000256" key="8">
    <source>
        <dbReference type="SAM" id="MobiDB-lite"/>
    </source>
</evidence>
<dbReference type="Pfam" id="PF04494">
    <property type="entry name" value="TFIID_NTD2"/>
    <property type="match status" value="1"/>
</dbReference>
<feature type="region of interest" description="Disordered" evidence="8">
    <location>
        <begin position="1"/>
        <end position="40"/>
    </location>
</feature>
<dbReference type="InterPro" id="IPR036322">
    <property type="entry name" value="WD40_repeat_dom_sf"/>
</dbReference>
<feature type="compositionally biased region" description="Basic and acidic residues" evidence="8">
    <location>
        <begin position="600"/>
        <end position="609"/>
    </location>
</feature>
<dbReference type="InterPro" id="IPR015943">
    <property type="entry name" value="WD40/YVTN_repeat-like_dom_sf"/>
</dbReference>
<feature type="region of interest" description="Disordered" evidence="8">
    <location>
        <begin position="580"/>
        <end position="609"/>
    </location>
</feature>
<proteinExistence type="predicted"/>
<feature type="region of interest" description="Disordered" evidence="8">
    <location>
        <begin position="692"/>
        <end position="729"/>
    </location>
</feature>
<reference evidence="10 11" key="1">
    <citation type="journal article" date="2018" name="MBio">
        <title>Comparative Genomics Reveals the Core Gene Toolbox for the Fungus-Insect Symbiosis.</title>
        <authorList>
            <person name="Wang Y."/>
            <person name="Stata M."/>
            <person name="Wang W."/>
            <person name="Stajich J.E."/>
            <person name="White M.M."/>
            <person name="Moncalvo J.M."/>
        </authorList>
    </citation>
    <scope>NUCLEOTIDE SEQUENCE [LARGE SCALE GENOMIC DNA]</scope>
    <source>
        <strain evidence="10 11">SC-DP-2</strain>
    </source>
</reference>
<keyword evidence="6" id="KW-0539">Nucleus</keyword>
<keyword evidence="2 7" id="KW-0853">WD repeat</keyword>
<evidence type="ECO:0000259" key="9">
    <source>
        <dbReference type="Pfam" id="PF04494"/>
    </source>
</evidence>
<dbReference type="InterPro" id="IPR007582">
    <property type="entry name" value="TFIID_NTD2"/>
</dbReference>
<dbReference type="Gene3D" id="2.130.10.10">
    <property type="entry name" value="YVTN repeat-like/Quinoprotein amine dehydrogenase"/>
    <property type="match status" value="3"/>
</dbReference>
<dbReference type="Pfam" id="PF00400">
    <property type="entry name" value="WD40"/>
    <property type="match status" value="5"/>
</dbReference>
<dbReference type="PROSITE" id="PS50082">
    <property type="entry name" value="WD_REPEATS_2"/>
    <property type="match status" value="4"/>
</dbReference>
<gene>
    <name evidence="10" type="ORF">BB560_006924</name>
</gene>
<dbReference type="InterPro" id="IPR019775">
    <property type="entry name" value="WD40_repeat_CS"/>
</dbReference>
<protein>
    <recommendedName>
        <fullName evidence="9">TFIID subunit TAF5 NTD2 domain-containing protein</fullName>
    </recommendedName>
</protein>
<feature type="compositionally biased region" description="Low complexity" evidence="8">
    <location>
        <begin position="19"/>
        <end position="40"/>
    </location>
</feature>
<evidence type="ECO:0000256" key="1">
    <source>
        <dbReference type="ARBA" id="ARBA00004123"/>
    </source>
</evidence>
<dbReference type="GO" id="GO:0016251">
    <property type="term" value="F:RNA polymerase II general transcription initiation factor activity"/>
    <property type="evidence" value="ECO:0007669"/>
    <property type="project" value="TreeGrafter"/>
</dbReference>
<keyword evidence="4" id="KW-0805">Transcription regulation</keyword>
<comment type="subcellular location">
    <subcellularLocation>
        <location evidence="1">Nucleus</location>
    </subcellularLocation>
</comment>
<feature type="repeat" description="WD" evidence="7">
    <location>
        <begin position="634"/>
        <end position="675"/>
    </location>
</feature>
<dbReference type="SMART" id="SM00320">
    <property type="entry name" value="WD40"/>
    <property type="match status" value="6"/>
</dbReference>
<feature type="repeat" description="WD" evidence="7">
    <location>
        <begin position="425"/>
        <end position="460"/>
    </location>
</feature>
<sequence>MEENSSQKQILADSKSKNNDNSASFPSESSSGDGSSANNPINNFDDIVLKYLRAKGYTKAEEIFAQEALPNLSPSFSFQNEAEQEYFVKKIESQFGDNSFSESGIEIKLNLKDSSASKASQDEPHQEISTEIRQPAPPSSIKYSNVFDPSKDLLNAEFDYLEQAGKNTSHLKEFFNKDDLNYNESFDTSFSKFIAWAYGSLDFYKNEFFAISYPIFIHCYLKLLELSFSERESGNVMIDVGLIGNDLNNLDKLNSENVYLGQIPIQPSVKSGIERVLKSDIARVNSMNLENKQFIDPQLLLDNFNALKQDSPSSTSIPVPPAKGYDIARQIEKLKDMSKRIAVDENNLPSICMFTLQNTHETLVSTAISENLEYMACGFSDSYIKIWNLKKEPIGKFKSSFSLVAIESEEDLDKFRNKSNDYSQLIGHYGPVYGLDFSSDSSYLISGSEDNTVRLWSTETLSNLVCFRGHNYPVWDVAFSPLGVYFASASFDKTARFWSCEHISPLRIFSGHLSDVNCVVFHPNSRYLLTGSEDKSARMWDINTGKCVRMFIGHQGPISCICVSPDGKLLASAANSPIEYSSSHASGNSQFTNSSSSKETNPKSDSNKLKAKLNHHDNVIKVWDIASGESIFTFHGHSETVTSLSFNDASSILISGSLDSTVRVWSLVNKDLSSKSSNLSTLATQSYFLEDNSDTTSSKDPENLSLTTQNSANPSSKMPTKTDANTRITESKELVRTWKTSSSPVYCTKFTTRNLAISIGAYAPHSAAI</sequence>
<dbReference type="AlphaFoldDB" id="A0A2T9Y091"/>
<organism evidence="10 11">
    <name type="scientific">Smittium megazygosporum</name>
    <dbReference type="NCBI Taxonomy" id="133381"/>
    <lineage>
        <taxon>Eukaryota</taxon>
        <taxon>Fungi</taxon>
        <taxon>Fungi incertae sedis</taxon>
        <taxon>Zoopagomycota</taxon>
        <taxon>Kickxellomycotina</taxon>
        <taxon>Harpellomycetes</taxon>
        <taxon>Harpellales</taxon>
        <taxon>Legeriomycetaceae</taxon>
        <taxon>Smittium</taxon>
    </lineage>
</organism>
<evidence type="ECO:0000256" key="7">
    <source>
        <dbReference type="PROSITE-ProRule" id="PRU00221"/>
    </source>
</evidence>
<evidence type="ECO:0000313" key="10">
    <source>
        <dbReference type="EMBL" id="PVU85748.1"/>
    </source>
</evidence>
<dbReference type="Proteomes" id="UP000245609">
    <property type="component" value="Unassembled WGS sequence"/>
</dbReference>
<feature type="compositionally biased region" description="Low complexity" evidence="8">
    <location>
        <begin position="586"/>
        <end position="597"/>
    </location>
</feature>
<evidence type="ECO:0000256" key="6">
    <source>
        <dbReference type="ARBA" id="ARBA00023242"/>
    </source>
</evidence>
<dbReference type="InterPro" id="IPR001680">
    <property type="entry name" value="WD40_rpt"/>
</dbReference>
<name>A0A2T9Y091_9FUNG</name>
<evidence type="ECO:0000256" key="5">
    <source>
        <dbReference type="ARBA" id="ARBA00023163"/>
    </source>
</evidence>
<dbReference type="GO" id="GO:0006367">
    <property type="term" value="P:transcription initiation at RNA polymerase II promoter"/>
    <property type="evidence" value="ECO:0007669"/>
    <property type="project" value="TreeGrafter"/>
</dbReference>
<dbReference type="SUPFAM" id="SSF160897">
    <property type="entry name" value="Taf5 N-terminal domain-like"/>
    <property type="match status" value="1"/>
</dbReference>
<dbReference type="PRINTS" id="PR00320">
    <property type="entry name" value="GPROTEINBRPT"/>
</dbReference>
<feature type="repeat" description="WD" evidence="7">
    <location>
        <begin position="509"/>
        <end position="550"/>
    </location>
</feature>
<dbReference type="Gene3D" id="1.25.40.500">
    <property type="entry name" value="TFIID subunit TAF5, NTD2 domain"/>
    <property type="match status" value="1"/>
</dbReference>
<dbReference type="PROSITE" id="PS00678">
    <property type="entry name" value="WD_REPEATS_1"/>
    <property type="match status" value="1"/>
</dbReference>
<evidence type="ECO:0000256" key="3">
    <source>
        <dbReference type="ARBA" id="ARBA00022737"/>
    </source>
</evidence>
<evidence type="ECO:0000256" key="2">
    <source>
        <dbReference type="ARBA" id="ARBA00022574"/>
    </source>
</evidence>
<keyword evidence="11" id="KW-1185">Reference proteome</keyword>
<feature type="repeat" description="WD" evidence="7">
    <location>
        <begin position="467"/>
        <end position="499"/>
    </location>
</feature>
<dbReference type="CDD" id="cd00200">
    <property type="entry name" value="WD40"/>
    <property type="match status" value="1"/>
</dbReference>
<dbReference type="OrthoDB" id="10266330at2759"/>
<dbReference type="PANTHER" id="PTHR19879">
    <property type="entry name" value="TRANSCRIPTION INITIATION FACTOR TFIID"/>
    <property type="match status" value="1"/>
</dbReference>
<dbReference type="SUPFAM" id="SSF50978">
    <property type="entry name" value="WD40 repeat-like"/>
    <property type="match status" value="1"/>
</dbReference>
<dbReference type="STRING" id="133381.A0A2T9Y091"/>
<keyword evidence="5" id="KW-0804">Transcription</keyword>
<evidence type="ECO:0000313" key="11">
    <source>
        <dbReference type="Proteomes" id="UP000245609"/>
    </source>
</evidence>
<evidence type="ECO:0000256" key="4">
    <source>
        <dbReference type="ARBA" id="ARBA00023015"/>
    </source>
</evidence>
<dbReference type="PANTHER" id="PTHR19879:SF1">
    <property type="entry name" value="CANNONBALL-RELATED"/>
    <property type="match status" value="1"/>
</dbReference>
<keyword evidence="3" id="KW-0677">Repeat</keyword>
<dbReference type="PROSITE" id="PS50294">
    <property type="entry name" value="WD_REPEATS_REGION"/>
    <property type="match status" value="4"/>
</dbReference>
<dbReference type="EMBL" id="MBFS01003612">
    <property type="protein sequence ID" value="PVU85748.1"/>
    <property type="molecule type" value="Genomic_DNA"/>
</dbReference>
<feature type="domain" description="TFIID subunit TAF5 NTD2" evidence="9">
    <location>
        <begin position="184"/>
        <end position="229"/>
    </location>
</feature>
<dbReference type="InterPro" id="IPR020472">
    <property type="entry name" value="WD40_PAC1"/>
</dbReference>
<dbReference type="GO" id="GO:0005669">
    <property type="term" value="C:transcription factor TFIID complex"/>
    <property type="evidence" value="ECO:0007669"/>
    <property type="project" value="TreeGrafter"/>
</dbReference>